<dbReference type="PROSITE" id="PS51882">
    <property type="entry name" value="G_ALPHA"/>
    <property type="match status" value="1"/>
</dbReference>
<dbReference type="Gene3D" id="3.40.50.300">
    <property type="entry name" value="P-loop containing nucleotide triphosphate hydrolases"/>
    <property type="match status" value="1"/>
</dbReference>
<accession>X6NUN9</accession>
<feature type="binding site" evidence="6">
    <location>
        <position position="203"/>
    </location>
    <ligand>
        <name>Mg(2+)</name>
        <dbReference type="ChEBI" id="CHEBI:18420"/>
    </ligand>
</feature>
<evidence type="ECO:0000256" key="1">
    <source>
        <dbReference type="ARBA" id="ARBA00022723"/>
    </source>
</evidence>
<dbReference type="GO" id="GO:0007188">
    <property type="term" value="P:adenylate cyclase-modulating G protein-coupled receptor signaling pathway"/>
    <property type="evidence" value="ECO:0007669"/>
    <property type="project" value="TreeGrafter"/>
</dbReference>
<keyword evidence="6" id="KW-0460">Magnesium</keyword>
<dbReference type="GO" id="GO:0031683">
    <property type="term" value="F:G-protein beta/gamma-subunit complex binding"/>
    <property type="evidence" value="ECO:0007669"/>
    <property type="project" value="InterPro"/>
</dbReference>
<organism evidence="7 8">
    <name type="scientific">Reticulomyxa filosa</name>
    <dbReference type="NCBI Taxonomy" id="46433"/>
    <lineage>
        <taxon>Eukaryota</taxon>
        <taxon>Sar</taxon>
        <taxon>Rhizaria</taxon>
        <taxon>Retaria</taxon>
        <taxon>Foraminifera</taxon>
        <taxon>Monothalamids</taxon>
        <taxon>Reticulomyxidae</taxon>
        <taxon>Reticulomyxa</taxon>
    </lineage>
</organism>
<dbReference type="GO" id="GO:0005737">
    <property type="term" value="C:cytoplasm"/>
    <property type="evidence" value="ECO:0007669"/>
    <property type="project" value="TreeGrafter"/>
</dbReference>
<dbReference type="GO" id="GO:0001664">
    <property type="term" value="F:G protein-coupled receptor binding"/>
    <property type="evidence" value="ECO:0007669"/>
    <property type="project" value="TreeGrafter"/>
</dbReference>
<dbReference type="GO" id="GO:0003924">
    <property type="term" value="F:GTPase activity"/>
    <property type="evidence" value="ECO:0007669"/>
    <property type="project" value="InterPro"/>
</dbReference>
<evidence type="ECO:0000256" key="3">
    <source>
        <dbReference type="ARBA" id="ARBA00023134"/>
    </source>
</evidence>
<keyword evidence="4" id="KW-0807">Transducer</keyword>
<proteinExistence type="predicted"/>
<evidence type="ECO:0000256" key="2">
    <source>
        <dbReference type="ARBA" id="ARBA00022741"/>
    </source>
</evidence>
<dbReference type="GO" id="GO:0005525">
    <property type="term" value="F:GTP binding"/>
    <property type="evidence" value="ECO:0007669"/>
    <property type="project" value="UniProtKB-KW"/>
</dbReference>
<evidence type="ECO:0000313" key="7">
    <source>
        <dbReference type="EMBL" id="ETO29741.1"/>
    </source>
</evidence>
<feature type="binding site" evidence="5">
    <location>
        <begin position="304"/>
        <end position="315"/>
    </location>
    <ligand>
        <name>GTP</name>
        <dbReference type="ChEBI" id="CHEBI:37565"/>
    </ligand>
</feature>
<evidence type="ECO:0000313" key="8">
    <source>
        <dbReference type="Proteomes" id="UP000023152"/>
    </source>
</evidence>
<keyword evidence="2 5" id="KW-0547">Nucleotide-binding</keyword>
<comment type="caution">
    <text evidence="7">The sequence shown here is derived from an EMBL/GenBank/DDBJ whole genome shotgun (WGS) entry which is preliminary data.</text>
</comment>
<dbReference type="PRINTS" id="PR00318">
    <property type="entry name" value="GPROTEINA"/>
</dbReference>
<keyword evidence="3 5" id="KW-0342">GTP-binding</keyword>
<dbReference type="SUPFAM" id="SSF47895">
    <property type="entry name" value="Transducin (alpha subunit), insertion domain"/>
    <property type="match status" value="1"/>
</dbReference>
<evidence type="ECO:0000256" key="4">
    <source>
        <dbReference type="ARBA" id="ARBA00023224"/>
    </source>
</evidence>
<sequence length="424" mass="49488">MGSFCCGSSDAYSKLLEKQMDIEIQEHMKECKRQNQNEKKLLLLGTDNSGKSTLFKDLRLIDGQRFQEREKLRSKQLIRQTMVSMMIALLQTSVTLHNDDPSEVAFHQIDFEREDVSDYIKTLLKFSGTNFADEEEVDNTSLENLGTAMESLWKMSLVKTTFTQKSKWYFQDNLDYFFSKAKTIMHCDYVPDNDDILRIRSDSVGVQEMVFEKWGTIFRIYDIGGLYNECNRWTFEIFEHVHVVVYVAALNHFEYVSLEKEPKNLMHAALDMFDHVCNTKWFEQADLKKKKKKRKNMPTKTNTNEITQTHVCEYDLFREAIGTGSSLQVCFSHEKTGWSGEEWNTRFDYSPKTDAPYTEDPLFLTSYNAALDFIRNQFLQLNRVNKEIFSHTTCATDTRQIDIIVGDVQDFIIRNNLKKGGLII</sequence>
<dbReference type="GO" id="GO:0005834">
    <property type="term" value="C:heterotrimeric G-protein complex"/>
    <property type="evidence" value="ECO:0007669"/>
    <property type="project" value="TreeGrafter"/>
</dbReference>
<dbReference type="InterPro" id="IPR011025">
    <property type="entry name" value="GproteinA_insert"/>
</dbReference>
<feature type="binding site" evidence="5">
    <location>
        <position position="395"/>
    </location>
    <ligand>
        <name>GTP</name>
        <dbReference type="ChEBI" id="CHEBI:37565"/>
    </ligand>
</feature>
<reference evidence="7 8" key="1">
    <citation type="journal article" date="2013" name="Curr. Biol.">
        <title>The Genome of the Foraminiferan Reticulomyxa filosa.</title>
        <authorList>
            <person name="Glockner G."/>
            <person name="Hulsmann N."/>
            <person name="Schleicher M."/>
            <person name="Noegel A.A."/>
            <person name="Eichinger L."/>
            <person name="Gallinger C."/>
            <person name="Pawlowski J."/>
            <person name="Sierra R."/>
            <person name="Euteneuer U."/>
            <person name="Pillet L."/>
            <person name="Moustafa A."/>
            <person name="Platzer M."/>
            <person name="Groth M."/>
            <person name="Szafranski K."/>
            <person name="Schliwa M."/>
        </authorList>
    </citation>
    <scope>NUCLEOTIDE SEQUENCE [LARGE SCALE GENOMIC DNA]</scope>
</reference>
<dbReference type="PANTHER" id="PTHR10218">
    <property type="entry name" value="GTP-BINDING PROTEIN ALPHA SUBUNIT"/>
    <property type="match status" value="1"/>
</dbReference>
<dbReference type="AlphaFoldDB" id="X6NUN9"/>
<dbReference type="PANTHER" id="PTHR10218:SF302">
    <property type="entry name" value="GUANINE NUCLEOTIDE-BINDING PROTEIN ALPHA-5 SUBUNIT"/>
    <property type="match status" value="1"/>
</dbReference>
<dbReference type="Proteomes" id="UP000023152">
    <property type="component" value="Unassembled WGS sequence"/>
</dbReference>
<keyword evidence="1 6" id="KW-0479">Metal-binding</keyword>
<dbReference type="EMBL" id="ASPP01005865">
    <property type="protein sequence ID" value="ETO29741.1"/>
    <property type="molecule type" value="Genomic_DNA"/>
</dbReference>
<dbReference type="SUPFAM" id="SSF52540">
    <property type="entry name" value="P-loop containing nucleoside triphosphate hydrolases"/>
    <property type="match status" value="1"/>
</dbReference>
<name>X6NUN9_RETFI</name>
<protein>
    <submittedName>
        <fullName evidence="7">Uncharacterized protein</fullName>
    </submittedName>
</protein>
<dbReference type="InterPro" id="IPR027417">
    <property type="entry name" value="P-loop_NTPase"/>
</dbReference>
<dbReference type="Pfam" id="PF00503">
    <property type="entry name" value="G-alpha"/>
    <property type="match status" value="1"/>
</dbReference>
<evidence type="ECO:0000256" key="6">
    <source>
        <dbReference type="PIRSR" id="PIRSR601019-2"/>
    </source>
</evidence>
<keyword evidence="8" id="KW-1185">Reference proteome</keyword>
<dbReference type="InterPro" id="IPR001019">
    <property type="entry name" value="Gprotein_alpha_su"/>
</dbReference>
<gene>
    <name evidence="7" type="ORF">RFI_07377</name>
</gene>
<dbReference type="GO" id="GO:0046872">
    <property type="term" value="F:metal ion binding"/>
    <property type="evidence" value="ECO:0007669"/>
    <property type="project" value="UniProtKB-KW"/>
</dbReference>
<feature type="binding site" evidence="6">
    <location>
        <position position="52"/>
    </location>
    <ligand>
        <name>Mg(2+)</name>
        <dbReference type="ChEBI" id="CHEBI:18420"/>
    </ligand>
</feature>
<evidence type="ECO:0000256" key="5">
    <source>
        <dbReference type="PIRSR" id="PIRSR601019-1"/>
    </source>
</evidence>
<dbReference type="SMART" id="SM00275">
    <property type="entry name" value="G_alpha"/>
    <property type="match status" value="1"/>
</dbReference>
<dbReference type="Gene3D" id="1.10.400.10">
    <property type="entry name" value="GI Alpha 1, domain 2-like"/>
    <property type="match status" value="1"/>
</dbReference>
<dbReference type="OrthoDB" id="5817230at2759"/>